<dbReference type="PRINTS" id="PR01021">
    <property type="entry name" value="OMPADOMAIN"/>
</dbReference>
<comment type="subcellular location">
    <subcellularLocation>
        <location evidence="1">Cell outer membrane</location>
    </subcellularLocation>
</comment>
<feature type="signal peptide" evidence="5">
    <location>
        <begin position="1"/>
        <end position="26"/>
    </location>
</feature>
<feature type="chain" id="PRO_5021995966" evidence="5">
    <location>
        <begin position="27"/>
        <end position="232"/>
    </location>
</feature>
<dbReference type="PANTHER" id="PTHR30329:SF21">
    <property type="entry name" value="LIPOPROTEIN YIAD-RELATED"/>
    <property type="match status" value="1"/>
</dbReference>
<dbReference type="PROSITE" id="PS51123">
    <property type="entry name" value="OMPA_2"/>
    <property type="match status" value="1"/>
</dbReference>
<proteinExistence type="predicted"/>
<dbReference type="PROSITE" id="PS01068">
    <property type="entry name" value="OMPA_1"/>
    <property type="match status" value="1"/>
</dbReference>
<dbReference type="InterPro" id="IPR036737">
    <property type="entry name" value="OmpA-like_sf"/>
</dbReference>
<dbReference type="InterPro" id="IPR006690">
    <property type="entry name" value="OMPA-like_CS"/>
</dbReference>
<dbReference type="Gene3D" id="3.30.1330.60">
    <property type="entry name" value="OmpA-like domain"/>
    <property type="match status" value="1"/>
</dbReference>
<dbReference type="RefSeq" id="WP_142813724.1">
    <property type="nucleotide sequence ID" value="NZ_CP036282.1"/>
</dbReference>
<reference evidence="8" key="1">
    <citation type="submission" date="2019-02" db="EMBL/GenBank/DDBJ databases">
        <title>Complete genome sequence of Rhodoferax sp. Gr-4.</title>
        <authorList>
            <person name="Jin L."/>
        </authorList>
    </citation>
    <scope>NUCLEOTIDE SEQUENCE [LARGE SCALE GENOMIC DNA]</scope>
    <source>
        <strain evidence="8">Gr-4</strain>
    </source>
</reference>
<dbReference type="KEGG" id="rhg:EXZ61_20170"/>
<evidence type="ECO:0000259" key="6">
    <source>
        <dbReference type="PROSITE" id="PS51123"/>
    </source>
</evidence>
<dbReference type="EMBL" id="CP036282">
    <property type="protein sequence ID" value="QDL56285.1"/>
    <property type="molecule type" value="Genomic_DNA"/>
</dbReference>
<dbReference type="InterPro" id="IPR050330">
    <property type="entry name" value="Bact_OuterMem_StrucFunc"/>
</dbReference>
<organism evidence="7 8">
    <name type="scientific">Rhodoferax aquaticus</name>
    <dbReference type="NCBI Taxonomy" id="2527691"/>
    <lineage>
        <taxon>Bacteria</taxon>
        <taxon>Pseudomonadati</taxon>
        <taxon>Pseudomonadota</taxon>
        <taxon>Betaproteobacteria</taxon>
        <taxon>Burkholderiales</taxon>
        <taxon>Comamonadaceae</taxon>
        <taxon>Rhodoferax</taxon>
    </lineage>
</organism>
<evidence type="ECO:0000256" key="4">
    <source>
        <dbReference type="PROSITE-ProRule" id="PRU00473"/>
    </source>
</evidence>
<dbReference type="AlphaFoldDB" id="A0A515EUC9"/>
<keyword evidence="2 4" id="KW-0472">Membrane</keyword>
<dbReference type="PANTHER" id="PTHR30329">
    <property type="entry name" value="STATOR ELEMENT OF FLAGELLAR MOTOR COMPLEX"/>
    <property type="match status" value="1"/>
</dbReference>
<evidence type="ECO:0000256" key="5">
    <source>
        <dbReference type="SAM" id="SignalP"/>
    </source>
</evidence>
<name>A0A515EUC9_9BURK</name>
<evidence type="ECO:0000256" key="2">
    <source>
        <dbReference type="ARBA" id="ARBA00023136"/>
    </source>
</evidence>
<evidence type="ECO:0000256" key="3">
    <source>
        <dbReference type="ARBA" id="ARBA00023237"/>
    </source>
</evidence>
<keyword evidence="3" id="KW-0998">Cell outer membrane</keyword>
<dbReference type="SUPFAM" id="SSF103088">
    <property type="entry name" value="OmpA-like"/>
    <property type="match status" value="1"/>
</dbReference>
<evidence type="ECO:0000313" key="8">
    <source>
        <dbReference type="Proteomes" id="UP000317365"/>
    </source>
</evidence>
<dbReference type="Pfam" id="PF00691">
    <property type="entry name" value="OmpA"/>
    <property type="match status" value="1"/>
</dbReference>
<feature type="domain" description="OmpA-like" evidence="6">
    <location>
        <begin position="102"/>
        <end position="226"/>
    </location>
</feature>
<gene>
    <name evidence="7" type="ORF">EXZ61_20170</name>
</gene>
<keyword evidence="5" id="KW-0732">Signal</keyword>
<dbReference type="GO" id="GO:0009279">
    <property type="term" value="C:cell outer membrane"/>
    <property type="evidence" value="ECO:0007669"/>
    <property type="project" value="UniProtKB-SubCell"/>
</dbReference>
<dbReference type="InterPro" id="IPR006665">
    <property type="entry name" value="OmpA-like"/>
</dbReference>
<dbReference type="Proteomes" id="UP000317365">
    <property type="component" value="Chromosome"/>
</dbReference>
<protein>
    <submittedName>
        <fullName evidence="7">OmpA family protein</fullName>
    </submittedName>
</protein>
<dbReference type="CDD" id="cd07185">
    <property type="entry name" value="OmpA_C-like"/>
    <property type="match status" value="1"/>
</dbReference>
<sequence length="232" mass="24209">MKSHHLPLVYSLVLAALLPSLVCAQAVPIEGYLVDSSGRFVGSATPGQCWHTAEWTPALAQAPCDPVAKVAAAVTPKPAFEPNALPASGAAPVAAVAAAPPPMKTAFSADALFAFDQSSLKPEGTQMLDDLVAQLQVSNYDQVMVTGDADRIGSAVYNQKLSERRAQTVQAYLLKKDVAATKISTSGQGESNPVTTHQDCADKKGAPLIACLQPDRRVDVEMQGTKAATATP</sequence>
<evidence type="ECO:0000313" key="7">
    <source>
        <dbReference type="EMBL" id="QDL56285.1"/>
    </source>
</evidence>
<evidence type="ECO:0000256" key="1">
    <source>
        <dbReference type="ARBA" id="ARBA00004442"/>
    </source>
</evidence>
<keyword evidence="8" id="KW-1185">Reference proteome</keyword>
<dbReference type="InterPro" id="IPR006664">
    <property type="entry name" value="OMP_bac"/>
</dbReference>
<accession>A0A515EUC9</accession>
<reference evidence="8" key="2">
    <citation type="journal article" date="2020" name="Int. J. Syst. Evol. Microbiol.">
        <title>Genomic insights into a novel species Rhodoferax aquaticus sp. nov., isolated from freshwater.</title>
        <authorList>
            <person name="Li T."/>
            <person name="Zhuo Y."/>
            <person name="Jin C.Z."/>
            <person name="Wu X."/>
            <person name="Ko S.R."/>
            <person name="Jin F.J."/>
            <person name="Ahn C.Y."/>
            <person name="Oh H.M."/>
            <person name="Lee H.G."/>
            <person name="Jin L."/>
        </authorList>
    </citation>
    <scope>NUCLEOTIDE SEQUENCE [LARGE SCALE GENOMIC DNA]</scope>
    <source>
        <strain evidence="8">Gr-4</strain>
    </source>
</reference>